<reference evidence="1 2" key="1">
    <citation type="submission" date="2019-01" db="EMBL/GenBank/DDBJ databases">
        <title>Genome sequencing of strain 2JSPR-7.</title>
        <authorList>
            <person name="Heo J."/>
            <person name="Kim S.-J."/>
            <person name="Kim J.-S."/>
            <person name="Hong S.-B."/>
            <person name="Kwon S.-W."/>
        </authorList>
    </citation>
    <scope>NUCLEOTIDE SEQUENCE [LARGE SCALE GENOMIC DNA]</scope>
    <source>
        <strain evidence="1 2">2JSPR-7</strain>
    </source>
</reference>
<dbReference type="OrthoDB" id="3867598at2"/>
<gene>
    <name evidence="1" type="ORF">ET495_13550</name>
</gene>
<evidence type="ECO:0000313" key="2">
    <source>
        <dbReference type="Proteomes" id="UP000291758"/>
    </source>
</evidence>
<keyword evidence="2" id="KW-1185">Reference proteome</keyword>
<proteinExistence type="predicted"/>
<dbReference type="EMBL" id="CP035495">
    <property type="protein sequence ID" value="QAY64075.1"/>
    <property type="molecule type" value="Genomic_DNA"/>
</dbReference>
<dbReference type="Proteomes" id="UP000291758">
    <property type="component" value="Chromosome"/>
</dbReference>
<sequence length="212" mass="22582">MKPESAESYYARVAAATDDDGRLPVVDGSAMTWDIFPFEAAGLRLKPLQPMADTEPPRRGEDPATCWCATPGAERPGTIWRNDRWVLRLVEPSSLPLTLFLEPVAHHDLTGLTSELAAELGQLVVSVSGALEALPSVGRAHVAKYGDGAAHLHMFLFGRPARVPQLRGSPLQDWSECLPPVPADVLHANAAYVAGRVAVDMGGETVAPTAGS</sequence>
<organism evidence="1 2">
    <name type="scientific">Xylanimonas allomyrinae</name>
    <dbReference type="NCBI Taxonomy" id="2509459"/>
    <lineage>
        <taxon>Bacteria</taxon>
        <taxon>Bacillati</taxon>
        <taxon>Actinomycetota</taxon>
        <taxon>Actinomycetes</taxon>
        <taxon>Micrococcales</taxon>
        <taxon>Promicromonosporaceae</taxon>
        <taxon>Xylanimonas</taxon>
    </lineage>
</organism>
<dbReference type="SUPFAM" id="SSF54197">
    <property type="entry name" value="HIT-like"/>
    <property type="match status" value="1"/>
</dbReference>
<accession>A0A4P6ENK1</accession>
<name>A0A4P6ENK1_9MICO</name>
<protein>
    <recommendedName>
        <fullName evidence="3">HIT domain-containing protein</fullName>
    </recommendedName>
</protein>
<evidence type="ECO:0000313" key="1">
    <source>
        <dbReference type="EMBL" id="QAY64075.1"/>
    </source>
</evidence>
<dbReference type="Gene3D" id="3.30.428.10">
    <property type="entry name" value="HIT-like"/>
    <property type="match status" value="1"/>
</dbReference>
<dbReference type="RefSeq" id="WP_129205234.1">
    <property type="nucleotide sequence ID" value="NZ_CP035495.1"/>
</dbReference>
<evidence type="ECO:0008006" key="3">
    <source>
        <dbReference type="Google" id="ProtNLM"/>
    </source>
</evidence>
<dbReference type="AlphaFoldDB" id="A0A4P6ENK1"/>
<dbReference type="KEGG" id="xyl:ET495_13550"/>
<dbReference type="InterPro" id="IPR036265">
    <property type="entry name" value="HIT-like_sf"/>
</dbReference>